<dbReference type="EMBL" id="CAJJDO010000087">
    <property type="protein sequence ID" value="CAD8186629.1"/>
    <property type="molecule type" value="Genomic_DNA"/>
</dbReference>
<gene>
    <name evidence="2" type="ORF">PPENT_87.1.T0870171</name>
</gene>
<evidence type="ECO:0000313" key="2">
    <source>
        <dbReference type="EMBL" id="CAD8186629.1"/>
    </source>
</evidence>
<dbReference type="Proteomes" id="UP000689195">
    <property type="component" value="Unassembled WGS sequence"/>
</dbReference>
<proteinExistence type="predicted"/>
<dbReference type="OrthoDB" id="303149at2759"/>
<keyword evidence="3" id="KW-1185">Reference proteome</keyword>
<feature type="coiled-coil region" evidence="1">
    <location>
        <begin position="181"/>
        <end position="208"/>
    </location>
</feature>
<reference evidence="2" key="1">
    <citation type="submission" date="2021-01" db="EMBL/GenBank/DDBJ databases">
        <authorList>
            <consortium name="Genoscope - CEA"/>
            <person name="William W."/>
        </authorList>
    </citation>
    <scope>NUCLEOTIDE SEQUENCE</scope>
</reference>
<dbReference type="AlphaFoldDB" id="A0A8S1WEN7"/>
<protein>
    <submittedName>
        <fullName evidence="2">Uncharacterized protein</fullName>
    </submittedName>
</protein>
<keyword evidence="1" id="KW-0175">Coiled coil</keyword>
<name>A0A8S1WEN7_9CILI</name>
<evidence type="ECO:0000313" key="3">
    <source>
        <dbReference type="Proteomes" id="UP000689195"/>
    </source>
</evidence>
<accession>A0A8S1WEN7</accession>
<sequence length="529" mass="62351">MNNNSHTKFDILPKIMTSQHKLLEPAYLRNTRSKFSLNESKMLPLIQRSSIQQQSPNIKQLVVQRLVNSLDFNSRHFGAACDRGFQGLSKFHYSQKFGHSSARLEPLNRNVVTELTDTEDTESIPKEERTYFKKIYKYQKMPILALIKSFEIEWIREFEDEVNKKSTKPLQLTFQMALAILNTHSDSLDFFQKNLQLLERNTVALKQKGLNRLKYKVKQFETEEFQRVIVIKNQSGQGFFRIYYPIIQLYQQEYQHIQTIDLSPQKLYDIVKNNFFEMHSFVEQFDNEKLQLYIQTKQEDGLILQDLIEPQPQQQTSQSDIQTGQDNAIQNKIQTGLPVNKELTILIIDQKHEFPEKILTQRWIKQVTNLDNNYYTTDFLPTQILIREKKSQQIIKMYSPTLKELDSIFVLLNSKNMQQILDEYVVPIFDLPPEAFNYKDFKKGTKIQLNLPIITEQPLEITEEQINNGLFNVWTKDIEINNKDLQIIIEPCILEIYDQLKASTIKKVCTSKELTQILSNRYQIGFRLI</sequence>
<evidence type="ECO:0000256" key="1">
    <source>
        <dbReference type="SAM" id="Coils"/>
    </source>
</evidence>
<organism evidence="2 3">
    <name type="scientific">Paramecium pentaurelia</name>
    <dbReference type="NCBI Taxonomy" id="43138"/>
    <lineage>
        <taxon>Eukaryota</taxon>
        <taxon>Sar</taxon>
        <taxon>Alveolata</taxon>
        <taxon>Ciliophora</taxon>
        <taxon>Intramacronucleata</taxon>
        <taxon>Oligohymenophorea</taxon>
        <taxon>Peniculida</taxon>
        <taxon>Parameciidae</taxon>
        <taxon>Paramecium</taxon>
    </lineage>
</organism>
<comment type="caution">
    <text evidence="2">The sequence shown here is derived from an EMBL/GenBank/DDBJ whole genome shotgun (WGS) entry which is preliminary data.</text>
</comment>